<protein>
    <submittedName>
        <fullName evidence="3">Ig-like domain-containing protein</fullName>
    </submittedName>
</protein>
<feature type="compositionally biased region" description="Polar residues" evidence="1">
    <location>
        <begin position="193"/>
        <end position="220"/>
    </location>
</feature>
<dbReference type="NCBIfam" id="NF012196">
    <property type="entry name" value="Ig_like_ice"/>
    <property type="match status" value="8"/>
</dbReference>
<comment type="caution">
    <text evidence="3">The sequence shown here is derived from an EMBL/GenBank/DDBJ whole genome shotgun (WGS) entry which is preliminary data.</text>
</comment>
<dbReference type="EMBL" id="JBBEST010000002">
    <property type="protein sequence ID" value="MFM1346625.1"/>
    <property type="molecule type" value="Genomic_DNA"/>
</dbReference>
<dbReference type="Proteomes" id="UP001629523">
    <property type="component" value="Unassembled WGS sequence"/>
</dbReference>
<dbReference type="Gene3D" id="2.60.40.10">
    <property type="entry name" value="Immunoglobulins"/>
    <property type="match status" value="38"/>
</dbReference>
<dbReference type="InterPro" id="IPR013783">
    <property type="entry name" value="Ig-like_fold"/>
</dbReference>
<feature type="domain" description="PKD/Chitinase" evidence="2">
    <location>
        <begin position="3340"/>
        <end position="3419"/>
    </location>
</feature>
<feature type="domain" description="PKD/Chitinase" evidence="2">
    <location>
        <begin position="1715"/>
        <end position="1792"/>
    </location>
</feature>
<feature type="domain" description="PKD/Chitinase" evidence="2">
    <location>
        <begin position="2533"/>
        <end position="2614"/>
    </location>
</feature>
<dbReference type="InterPro" id="IPR044016">
    <property type="entry name" value="Big_13"/>
</dbReference>
<dbReference type="NCBIfam" id="NF033677">
    <property type="entry name" value="biofilm_BapA_N"/>
    <property type="match status" value="1"/>
</dbReference>
<evidence type="ECO:0000313" key="4">
    <source>
        <dbReference type="Proteomes" id="UP001629523"/>
    </source>
</evidence>
<evidence type="ECO:0000259" key="2">
    <source>
        <dbReference type="SMART" id="SM00089"/>
    </source>
</evidence>
<feature type="compositionally biased region" description="Gly residues" evidence="1">
    <location>
        <begin position="166"/>
        <end position="179"/>
    </location>
</feature>
<evidence type="ECO:0000313" key="3">
    <source>
        <dbReference type="EMBL" id="MFM1346625.1"/>
    </source>
</evidence>
<organism evidence="3 4">
    <name type="scientific">Yersinia proxima</name>
    <dbReference type="NCBI Taxonomy" id="2890316"/>
    <lineage>
        <taxon>Bacteria</taxon>
        <taxon>Pseudomonadati</taxon>
        <taxon>Pseudomonadota</taxon>
        <taxon>Gammaproteobacteria</taxon>
        <taxon>Enterobacterales</taxon>
        <taxon>Yersiniaceae</taxon>
        <taxon>Yersinia</taxon>
    </lineage>
</organism>
<feature type="domain" description="PKD/Chitinase" evidence="2">
    <location>
        <begin position="212"/>
        <end position="291"/>
    </location>
</feature>
<accession>A0ABW9EX36</accession>
<evidence type="ECO:0000256" key="1">
    <source>
        <dbReference type="SAM" id="MobiDB-lite"/>
    </source>
</evidence>
<dbReference type="Pfam" id="PF22783">
    <property type="entry name" value="BapA_N"/>
    <property type="match status" value="1"/>
</dbReference>
<dbReference type="InterPro" id="IPR049826">
    <property type="entry name" value="Ig-like_ice"/>
</dbReference>
<feature type="compositionally biased region" description="Low complexity" evidence="1">
    <location>
        <begin position="180"/>
        <end position="189"/>
    </location>
</feature>
<keyword evidence="4" id="KW-1185">Reference proteome</keyword>
<reference evidence="3 4" key="1">
    <citation type="journal article" date="2024" name="Infect. Genet. Evol.">
        <title>Characteristics and comparative genome analysis of Yersinia enterocolitica and related species associated with human infections in Switzerland 2019-2023.</title>
        <authorList>
            <person name="Stevens M.J.A."/>
            <person name="Horlbog J.A."/>
            <person name="Diethelm A."/>
            <person name="Stephan R."/>
            <person name="Nuesch-Inderbinen M."/>
        </authorList>
    </citation>
    <scope>NUCLEOTIDE SEQUENCE [LARGE SCALE GENOMIC DNA]</scope>
    <source>
        <strain evidence="3 4">N20-0302</strain>
    </source>
</reference>
<dbReference type="InterPro" id="IPR048051">
    <property type="entry name" value="BapA-like_prefix-like"/>
</dbReference>
<feature type="domain" description="PKD/Chitinase" evidence="2">
    <location>
        <begin position="3758"/>
        <end position="3822"/>
    </location>
</feature>
<dbReference type="RefSeq" id="WP_408573466.1">
    <property type="nucleotide sequence ID" value="NZ_JBBEST010000002.1"/>
</dbReference>
<dbReference type="InterPro" id="IPR022409">
    <property type="entry name" value="PKD/Chitinase_dom"/>
</dbReference>
<name>A0ABW9EX36_9GAMM</name>
<dbReference type="SMART" id="SM00089">
    <property type="entry name" value="PKD"/>
    <property type="match status" value="6"/>
</dbReference>
<proteinExistence type="predicted"/>
<feature type="domain" description="PKD/Chitinase" evidence="2">
    <location>
        <begin position="2943"/>
        <end position="3017"/>
    </location>
</feature>
<sequence length="4233" mass="424410">MANSAVGAIDIISRQNGALISEVAGNQLVVALNGLSIVRIHGSVDRVASYERQGNDLILHMKDGTTVRYQHFFTADAEGNYSELVFDDGVNPPVHATFPAAMGGATAGDAILVPQFTTIDGVAGLALGESASTAGLLAGALGFLAIAGGIGIAASHSSNGNSSGSSSGGSNGGNNGGGVNPPTDNGGNPSPAPTLTVNPLTGDNRLNSSEVNSNQTLSGTTTGVAAGQLVNVTINGTSYTAKVQADGSWSILLPAGVLQGLHDGSYPVVVTVANGNGQTAQQTVTLVVDTTAPTLTLSPVAGDGIINAAEAKATVAIGGTSSAIGATVTVVFNGKTYTGTVQSDGRWSVDVPASALVGLKDGSQSISATVSDSAGNSASASGSVMIDADPANFPTLLVNSFASDNHLNGAEQKVSQTLSGETTHVEAGRLVLITLNNKTYSATVGADGKWSTQIPPADLAMLANGSATVHVEVTNAAGNPASKDSVFTVDSTQGGLGINPVSGDNLINANEAQTDLTVTGTSAGLAANTPVKVTLNGVTYNGTVDANGNWSVLIPKGDLGKLTDGPITLTVEAAGLPDAALPLGIYINNLPVAAFNTPFGDGNLNSVEVKSDQTLQGSTGVNGAGQTVTVSFNGVTYHPVVALDGTWSLVFPSAVLQMLGQGNLPLLVTVSDIAGNSKSQLLTVNVDTQAPTLTVNPVAGDGTINAIEAAAPITLSGRSSEIGATVVITYEGKSYQAVVQADGSWHVDIPAGTLAGIADGSHPLTVTVMDAAGNITSVTSNVTLDANPANLPTLSINTFAGNNILDAAEQRVDQIISGTTTQVEAGRVVTLSLNGKTYQTTVGADGSWSVKVSAADLALLVNGNASITATVTDASGNAATETHNIIVNDKLTGLGINPVTGDNLINSTEAAAGVTVSGTSFNVNAGKTITLTLNGKTYTAQVGADGRWSAQIPAADLAQLADGSAVLTASTTDAGGNPISSSANLGIYTHTLPTASLTPPFGDGTLNSTEAALGQTLTGSTGVTGSGQKVNVTLGGVTYAATVAADGSWSLQLPANALQGLGQGTQPLAITASDAAGNSNTLNTQFKVDTQAPTLSVAPVATDNIINGAEAAASITVRGTSSEIGAIVKVSIGGQLYSGKVQPDGSWSVTIPAGALSSLGDGRYVMSTQVQDTAGNSTTVTQDVMLDADPRNFPTLSINAFADNNILDGAEQKVNQTVSGSTTGIEAGRTITISLNGKTYSATVDSAGKWSTTIPTGDLVLLTNGMTNITATVSDVNGNAANSSHTIIVNNTQSGIGISPLTGDNLINAQEAAAGITVNGTSSNLNANQTITVTLNGKTYTTTTGANGNWSLALPAGDLALLADGKTTLTATATDSAGNTVSTSSELGVYIHNLPAVVTNPPFGDGTLSQTEAGISQSLNGTTGVTGAGQSVMITIGGTTYQAAVGNDGQWSLTLPPSVLQGLAQGGQSIKVQVTDAAGNTNSATTAISVDTLPPELSVGPIAADGVINATEAATNIPVFGTSNEVGAAVNVVINGQTYSTTVSNTGSWSINIPANTLNLLADGSYPITITIQDSVGNTTTVTENIKLVTQSVPNPTLTTPFTDGYLNATEVTSSQTLSGSTGVSGAGQQVVVMVGGVSHTLVADSQGNWQLTLQPSELQNLPNGNLVISVTATDSAGNSNSYTGSATVDKIAPALVVNPISNDNIINATEALSAVNITGSAPQSEAGRTVSVQLNGVTYSSLVQPDGTWSIPLSNSVLQGLADGNYPVRVTISDSAGNQTTVDRTLTIDASPANLPTVTINSVSGDNFINRVESTKDVLINGVSSHVEVGRTVSVMLNGKTYSGTVQSDGSWQVTVPAADVSKLPEGALTAQATVTDVAGNPASDTHQVTVIASLADQPVLTVSTVTSDDIINYQESQSALTISGNSQRVQAGQTVTVSLHGKNYQGVVQADGSWSVSVPAGDVQALPQGNNVIGATVNDVAQNPASSTHNVTVDTQPPLLTVDVQTNLDNVLNLADALLGLVVKGTCAGEAGLTVTVTLNGHDYKTQVQSDGSWSLTIPSADLLLLGDGPLAGGVKVSVTDAAGNESHDITNLNVAINALPTLTLAPLFGDNVLSVGEISANATLTGSCSNLAVGTAVVVSIGGKNYSGSVTSAGVWSVNISAAALQSLNDGMTKVTVSATDADSGNKASASADLDILIHNVPNITLPALPFGDGYLNKLEAAASQILTGNTGATGSGQTITLKIDGVTYLATVALDGTWICALPAGALNGLTDGSHTISITVTDRVGNSDTESVTFNSALNITPAPTFDAGSIIGGILNAAEAAAGGQLTGSTGIVGDKLQQVTVTINGTGYAATVTADGKWTLTLSPDVLKALPEGTWDVTVTAKDAAGNSGSLTSQVEVLTHNLPHPTLVLPFGDGVLNHAEAAIDQTLSGSTGVTGVGQQVAISIDGKLVQTITANPDGSWSLPLLTGLLAGLANGAHTIGIKVTDRGGNEVTISPEMTFTSQQQVPTPSIDTLSFGASINIAEAALATTISGKTGITGNNQNVQLQIDVGGISYSGVVDANTGNWTVTLPAGALNGLTNGQHQINVTVTDSAGNSSSQSANFDSFLTLPAPTISTPLFGATLNLTEAGSDQLLIGTTGLLNTAQTVKVTINGVVYNANVNITTGAWSVTVPTADLKQIPDGAQQPIRVDVTDGGGNTGSSSLNIGVVTHNLPTVTVDAPPFGAELDFAESKTPQLLSGSTTNMAQGSLVNISFGTLNLTAIVGADGKWSALVNSAQLGTLSGSATISATVTDSAGNEGHTTNPINVNVNLSPPAVVLTINPIATDNIINATDDPLSITISGKVTGAGALGGTVLVSINGIPQIAPIVFGADGNWSVTLPKLSFPDGNYQITASVVGGTASEQVGLLVDRSPPTLTLSPFADNNTLDALESKSPQLVSGVASTDDIGRTVTVTLNGKNYSALIGAQGQWSVSIPTADLQVLAQGSHTLKVTLTDLAGNPAEKTATIVVDTIPALITLDVAAPVLNSNVLGSILSGTALGAEGKTLTLTLGSTILTTVVGNDGKWSITVLPGNLSGIVDGPLVAGLSVTDTAGNPSSSNVTVNVALNPALALTVDPLFNGGYLNAIGALVDQTLSGTVLNAGLGAKVKVTINGHEQIAEVGANGKWTLTLPAADLSQLADGALTLNISVTDANNNVVQLIPAPVLNVLTHNLPTFGALDPLFGGDGILNGVESALTQTLGGVINNVAAGATVTVTIGTQVLTTQVQAGGVWHVDLLPSLLGGLQDGSLQVGISVKDVAGNIVNTQVGITVLTHDLPLVTLNPIFGDGILNAADLLLNQTISGTVKNMPAGAEVTIKLGTALLKAIIGADGSFTVPVDSLTLNGLLAGSLNVTASVTDSAGNTNTATRPLLVDVTLPVISLNPVFDDGKLSLADTAIAQIIGGTVSGVEAGTQVKVTLGGKTFFGTTTANGSFTIAVQPTDLTALLNGNLTVGVSVTDSAGNTGITSGSVNVIINNVPKLILNPIFGDGLLSIDDSKVTQIISGTVVNGTVGAQVLVQVGSNQLTAIVGTGGGWSVQVPSNILNGLLDGSQTISASLVDSAGNATSANGLVNVLIHAQPTLSVNPIFGDGILSVADLLVAQTISGTTTNVALGTQINVVLNGKPYTATVGAGGNWSVLIQPVDLKTLVTDGPLTVNVSLQDAVGNQASTSGALSVIANALPTLSLDPVFGDGLLNAADALLTQTISGHSTSAAGANVTVKVGNLTLNTTVKADGSWSIAVPPSALAGLLDGSFTASANLTNAAGHSASATAPVTVGISLPTLTLNPFFASDSYLSGAESTTAQVISGTSTHAAGSQITVTVGGAVLTGIIGSDGHWSVPITPSALTGLLDGSAKIGVSVTDAVGNHVAVNTDFTVKTHALPLLGVDALGNVGNLLQLPTNGLIVSGSSLNVLANTKVKVTLLGQTLEGTVDSSGHWSVQFFGSFLKALNVVSILTTPVAVSVTDEAGNYKAISVGLLSGSGIQLLSADHDIQAASMMVSHDTDTSHLVEPLAQPIDSILTTTVTEGGYTIGGVTLNLADGVVMSGEALTGSSGADIFTVNSLNFNHIDGGLGMDTLLLGGVNQTLDLTSLGLKVEHIEIIDLGQSGSNSIRLDLQDALTLTDKPEDDLLIKGAQGGQVTLSNTPDGVWSSVGQRSIDGQAFDVYHNSSLDSSNTLGDVLIQHGLQVHLV</sequence>
<dbReference type="NCBIfam" id="NF033510">
    <property type="entry name" value="Ca_tandemer"/>
    <property type="match status" value="38"/>
</dbReference>
<feature type="region of interest" description="Disordered" evidence="1">
    <location>
        <begin position="157"/>
        <end position="220"/>
    </location>
</feature>
<dbReference type="Pfam" id="PF19077">
    <property type="entry name" value="Big_13"/>
    <property type="match status" value="13"/>
</dbReference>
<gene>
    <name evidence="3" type="ORF">WFP14_08660</name>
</gene>